<dbReference type="Proteomes" id="UP000271162">
    <property type="component" value="Unassembled WGS sequence"/>
</dbReference>
<dbReference type="EMBL" id="UYSL01020241">
    <property type="protein sequence ID" value="VDL73619.1"/>
    <property type="molecule type" value="Genomic_DNA"/>
</dbReference>
<dbReference type="AlphaFoldDB" id="A0A0N4Y2R4"/>
<reference evidence="1 2" key="2">
    <citation type="submission" date="2018-11" db="EMBL/GenBank/DDBJ databases">
        <authorList>
            <consortium name="Pathogen Informatics"/>
        </authorList>
    </citation>
    <scope>NUCLEOTIDE SEQUENCE [LARGE SCALE GENOMIC DNA]</scope>
</reference>
<evidence type="ECO:0000313" key="2">
    <source>
        <dbReference type="Proteomes" id="UP000271162"/>
    </source>
</evidence>
<reference evidence="3" key="1">
    <citation type="submission" date="2017-02" db="UniProtKB">
        <authorList>
            <consortium name="WormBaseParasite"/>
        </authorList>
    </citation>
    <scope>IDENTIFICATION</scope>
</reference>
<organism evidence="3">
    <name type="scientific">Nippostrongylus brasiliensis</name>
    <name type="common">Rat hookworm</name>
    <dbReference type="NCBI Taxonomy" id="27835"/>
    <lineage>
        <taxon>Eukaryota</taxon>
        <taxon>Metazoa</taxon>
        <taxon>Ecdysozoa</taxon>
        <taxon>Nematoda</taxon>
        <taxon>Chromadorea</taxon>
        <taxon>Rhabditida</taxon>
        <taxon>Rhabditina</taxon>
        <taxon>Rhabditomorpha</taxon>
        <taxon>Strongyloidea</taxon>
        <taxon>Heligmosomidae</taxon>
        <taxon>Nippostrongylus</taxon>
    </lineage>
</organism>
<protein>
    <submittedName>
        <fullName evidence="3">Mitochondrial 18 kDa protein</fullName>
    </submittedName>
</protein>
<dbReference type="WBParaSite" id="NBR_0001002901-mRNA-1">
    <property type="protein sequence ID" value="NBR_0001002901-mRNA-1"/>
    <property type="gene ID" value="NBR_0001002901"/>
</dbReference>
<evidence type="ECO:0000313" key="3">
    <source>
        <dbReference type="WBParaSite" id="NBR_0001002901-mRNA-1"/>
    </source>
</evidence>
<keyword evidence="2" id="KW-1185">Reference proteome</keyword>
<proteinExistence type="predicted"/>
<name>A0A0N4Y2R4_NIPBR</name>
<sequence length="240" mass="27845">MLSSVETATTIFYLDVVRVMPHIQLRATTFARDEHNWTKQPNMTTREPQFDVGEAAPDVRIARFLRLVEPAHPLSFDDSRGRIFAISSVAALLYGTTGWILASTGIDWTIWTGISEVDEFQRQYIDTIVSAAFLNHVINPRERWWTWTEWEEVFSQWIRTDRERPVVYSAVPWWMILYVVEKFHGLIEGQLTYQYRPTSIDGAVANTMTWGWLASRTTEWQALMRITSILGPVLKEDTSI</sequence>
<evidence type="ECO:0000313" key="1">
    <source>
        <dbReference type="EMBL" id="VDL73619.1"/>
    </source>
</evidence>
<accession>A0A0N4Y2R4</accession>
<gene>
    <name evidence="1" type="ORF">NBR_LOCUS10030</name>
</gene>